<sequence>MNCDLNKDSFKQKSTGLPYTVYINRVLARWLVIWVCRRGFDISPNQVTVMGFLLFLCALPMLLLFVGTYWVIVPYVILFSSYVLDSMDGLLARARGMCSGFGEWLDHSLDGVRFLLIHVTLLWVIIIYAFDESKFIALLAFTLCIVFVPGNYFCSMLKNKILHKQTGRVLRSQKGFKGFAMSAFAAPADYGIFIVTLLLLAQIDLFVWAYLAYGVHAMLIFGATVWFTVRSAHEGENV</sequence>
<feature type="transmembrane region" description="Helical" evidence="3">
    <location>
        <begin position="136"/>
        <end position="157"/>
    </location>
</feature>
<reference evidence="4 5" key="1">
    <citation type="submission" date="2020-08" db="EMBL/GenBank/DDBJ databases">
        <title>Genomic Encyclopedia of Type Strains, Phase IV (KMG-IV): sequencing the most valuable type-strain genomes for metagenomic binning, comparative biology and taxonomic classification.</title>
        <authorList>
            <person name="Goeker M."/>
        </authorList>
    </citation>
    <scope>NUCLEOTIDE SEQUENCE [LARGE SCALE GENOMIC DNA]</scope>
    <source>
        <strain evidence="4 5">DSM 22071</strain>
    </source>
</reference>
<dbReference type="Gene3D" id="1.20.120.1760">
    <property type="match status" value="1"/>
</dbReference>
<comment type="similarity">
    <text evidence="2">Belongs to the CDP-alcohol phosphatidyltransferase class-I family.</text>
</comment>
<dbReference type="InterPro" id="IPR000462">
    <property type="entry name" value="CDP-OH_P_trans"/>
</dbReference>
<dbReference type="GO" id="GO:0016020">
    <property type="term" value="C:membrane"/>
    <property type="evidence" value="ECO:0007669"/>
    <property type="project" value="InterPro"/>
</dbReference>
<dbReference type="EMBL" id="JACHID010000018">
    <property type="protein sequence ID" value="MBB5022847.1"/>
    <property type="molecule type" value="Genomic_DNA"/>
</dbReference>
<evidence type="ECO:0000313" key="5">
    <source>
        <dbReference type="Proteomes" id="UP000528322"/>
    </source>
</evidence>
<keyword evidence="5" id="KW-1185">Reference proteome</keyword>
<feature type="transmembrane region" description="Helical" evidence="3">
    <location>
        <begin position="47"/>
        <end position="66"/>
    </location>
</feature>
<keyword evidence="3" id="KW-0472">Membrane</keyword>
<dbReference type="RefSeq" id="WP_183734119.1">
    <property type="nucleotide sequence ID" value="NZ_JACHID010000018.1"/>
</dbReference>
<dbReference type="Pfam" id="PF01066">
    <property type="entry name" value="CDP-OH_P_transf"/>
    <property type="match status" value="1"/>
</dbReference>
<dbReference type="GO" id="GO:0008654">
    <property type="term" value="P:phospholipid biosynthetic process"/>
    <property type="evidence" value="ECO:0007669"/>
    <property type="project" value="InterPro"/>
</dbReference>
<comment type="caution">
    <text evidence="4">The sequence shown here is derived from an EMBL/GenBank/DDBJ whole genome shotgun (WGS) entry which is preliminary data.</text>
</comment>
<dbReference type="PROSITE" id="PS00379">
    <property type="entry name" value="CDP_ALCOHOL_P_TRANSF"/>
    <property type="match status" value="1"/>
</dbReference>
<dbReference type="GO" id="GO:0016780">
    <property type="term" value="F:phosphotransferase activity, for other substituted phosphate groups"/>
    <property type="evidence" value="ECO:0007669"/>
    <property type="project" value="InterPro"/>
</dbReference>
<dbReference type="AlphaFoldDB" id="A0A7W8DHY6"/>
<keyword evidence="3" id="KW-0812">Transmembrane</keyword>
<evidence type="ECO:0000313" key="4">
    <source>
        <dbReference type="EMBL" id="MBB5022847.1"/>
    </source>
</evidence>
<keyword evidence="1 2" id="KW-0808">Transferase</keyword>
<dbReference type="InterPro" id="IPR048254">
    <property type="entry name" value="CDP_ALCOHOL_P_TRANSF_CS"/>
</dbReference>
<feature type="transmembrane region" description="Helical" evidence="3">
    <location>
        <begin position="207"/>
        <end position="229"/>
    </location>
</feature>
<evidence type="ECO:0000256" key="3">
    <source>
        <dbReference type="SAM" id="Phobius"/>
    </source>
</evidence>
<dbReference type="InterPro" id="IPR043130">
    <property type="entry name" value="CDP-OH_PTrfase_TM_dom"/>
</dbReference>
<organism evidence="4 5">
    <name type="scientific">Desulfurispira natronophila</name>
    <dbReference type="NCBI Taxonomy" id="682562"/>
    <lineage>
        <taxon>Bacteria</taxon>
        <taxon>Pseudomonadati</taxon>
        <taxon>Chrysiogenota</taxon>
        <taxon>Chrysiogenia</taxon>
        <taxon>Chrysiogenales</taxon>
        <taxon>Chrysiogenaceae</taxon>
        <taxon>Desulfurispira</taxon>
    </lineage>
</organism>
<accession>A0A7W8DHY6</accession>
<proteinExistence type="inferred from homology"/>
<dbReference type="Proteomes" id="UP000528322">
    <property type="component" value="Unassembled WGS sequence"/>
</dbReference>
<keyword evidence="3" id="KW-1133">Transmembrane helix</keyword>
<name>A0A7W8DHY6_9BACT</name>
<evidence type="ECO:0000256" key="1">
    <source>
        <dbReference type="ARBA" id="ARBA00022679"/>
    </source>
</evidence>
<gene>
    <name evidence="4" type="ORF">HNR37_002194</name>
</gene>
<evidence type="ECO:0000256" key="2">
    <source>
        <dbReference type="RuleBase" id="RU003750"/>
    </source>
</evidence>
<feature type="transmembrane region" description="Helical" evidence="3">
    <location>
        <begin position="112"/>
        <end position="130"/>
    </location>
</feature>
<feature type="transmembrane region" description="Helical" evidence="3">
    <location>
        <begin position="178"/>
        <end position="201"/>
    </location>
</feature>
<protein>
    <submittedName>
        <fullName evidence="4">Phosphatidylglycerophosphate synthase</fullName>
    </submittedName>
</protein>